<reference evidence="2" key="1">
    <citation type="submission" date="2022-11" db="UniProtKB">
        <authorList>
            <consortium name="WormBaseParasite"/>
        </authorList>
    </citation>
    <scope>IDENTIFICATION</scope>
</reference>
<evidence type="ECO:0000313" key="1">
    <source>
        <dbReference type="Proteomes" id="UP000887580"/>
    </source>
</evidence>
<organism evidence="1 2">
    <name type="scientific">Panagrolaimus sp. PS1159</name>
    <dbReference type="NCBI Taxonomy" id="55785"/>
    <lineage>
        <taxon>Eukaryota</taxon>
        <taxon>Metazoa</taxon>
        <taxon>Ecdysozoa</taxon>
        <taxon>Nematoda</taxon>
        <taxon>Chromadorea</taxon>
        <taxon>Rhabditida</taxon>
        <taxon>Tylenchina</taxon>
        <taxon>Panagrolaimomorpha</taxon>
        <taxon>Panagrolaimoidea</taxon>
        <taxon>Panagrolaimidae</taxon>
        <taxon>Panagrolaimus</taxon>
    </lineage>
</organism>
<name>A0AC35F6G5_9BILA</name>
<proteinExistence type="predicted"/>
<accession>A0AC35F6G5</accession>
<protein>
    <submittedName>
        <fullName evidence="2">Uncharacterized protein</fullName>
    </submittedName>
</protein>
<dbReference type="WBParaSite" id="PS1159_v2.g1432.t2">
    <property type="protein sequence ID" value="PS1159_v2.g1432.t2"/>
    <property type="gene ID" value="PS1159_v2.g1432"/>
</dbReference>
<sequence length="242" mass="27714">MLLKTPLLKVCMISLTEKTTINFDENLEFSLTPQSSGNGNYIIHVKDIKGDFKITKIRSNGYNCDIPYDEVSKTFVATNGYASYNFEFYILTEIEFKKVGYVNVSHKLEVPAARMKLLKVYECYEDSFALAGHEYMKFKCYIKKIRDNYIEIVVENPLGVEIQGMIFFGEGKTCDFKHEAADSADVNLTLSLVFDRDVLKESHQDLNIPDQSISSHSLIDETAKDDKKPTLYEIMDARQFAE</sequence>
<evidence type="ECO:0000313" key="2">
    <source>
        <dbReference type="WBParaSite" id="PS1159_v2.g1432.t2"/>
    </source>
</evidence>
<dbReference type="Proteomes" id="UP000887580">
    <property type="component" value="Unplaced"/>
</dbReference>